<name>M2Z394_PSEFD</name>
<dbReference type="AlphaFoldDB" id="M2Z394"/>
<dbReference type="KEGG" id="pfj:MYCFIDRAFT_173309"/>
<protein>
    <submittedName>
        <fullName evidence="1">Uncharacterized protein</fullName>
    </submittedName>
</protein>
<keyword evidence="2" id="KW-1185">Reference proteome</keyword>
<dbReference type="Proteomes" id="UP000016932">
    <property type="component" value="Unassembled WGS sequence"/>
</dbReference>
<dbReference type="EMBL" id="KB446557">
    <property type="protein sequence ID" value="EME84290.1"/>
    <property type="molecule type" value="Genomic_DNA"/>
</dbReference>
<dbReference type="RefSeq" id="XP_007924914.1">
    <property type="nucleotide sequence ID" value="XM_007926723.1"/>
</dbReference>
<reference evidence="1 2" key="1">
    <citation type="journal article" date="2012" name="PLoS Pathog.">
        <title>Diverse lifestyles and strategies of plant pathogenesis encoded in the genomes of eighteen Dothideomycetes fungi.</title>
        <authorList>
            <person name="Ohm R.A."/>
            <person name="Feau N."/>
            <person name="Henrissat B."/>
            <person name="Schoch C.L."/>
            <person name="Horwitz B.A."/>
            <person name="Barry K.W."/>
            <person name="Condon B.J."/>
            <person name="Copeland A.C."/>
            <person name="Dhillon B."/>
            <person name="Glaser F."/>
            <person name="Hesse C.N."/>
            <person name="Kosti I."/>
            <person name="LaButti K."/>
            <person name="Lindquist E.A."/>
            <person name="Lucas S."/>
            <person name="Salamov A.A."/>
            <person name="Bradshaw R.E."/>
            <person name="Ciuffetti L."/>
            <person name="Hamelin R.C."/>
            <person name="Kema G.H.J."/>
            <person name="Lawrence C."/>
            <person name="Scott J.A."/>
            <person name="Spatafora J.W."/>
            <person name="Turgeon B.G."/>
            <person name="de Wit P.J.G.M."/>
            <person name="Zhong S."/>
            <person name="Goodwin S.B."/>
            <person name="Grigoriev I.V."/>
        </authorList>
    </citation>
    <scope>NUCLEOTIDE SEQUENCE [LARGE SCALE GENOMIC DNA]</scope>
    <source>
        <strain evidence="1 2">CIRAD86</strain>
    </source>
</reference>
<evidence type="ECO:0000313" key="1">
    <source>
        <dbReference type="EMBL" id="EME84290.1"/>
    </source>
</evidence>
<dbReference type="VEuPathDB" id="FungiDB:MYCFIDRAFT_173309"/>
<accession>M2Z394</accession>
<evidence type="ECO:0000313" key="2">
    <source>
        <dbReference type="Proteomes" id="UP000016932"/>
    </source>
</evidence>
<dbReference type="GeneID" id="19332964"/>
<organism evidence="1 2">
    <name type="scientific">Pseudocercospora fijiensis (strain CIRAD86)</name>
    <name type="common">Black leaf streak disease fungus</name>
    <name type="synonym">Mycosphaerella fijiensis</name>
    <dbReference type="NCBI Taxonomy" id="383855"/>
    <lineage>
        <taxon>Eukaryota</taxon>
        <taxon>Fungi</taxon>
        <taxon>Dikarya</taxon>
        <taxon>Ascomycota</taxon>
        <taxon>Pezizomycotina</taxon>
        <taxon>Dothideomycetes</taxon>
        <taxon>Dothideomycetidae</taxon>
        <taxon>Mycosphaerellales</taxon>
        <taxon>Mycosphaerellaceae</taxon>
        <taxon>Pseudocercospora</taxon>
    </lineage>
</organism>
<dbReference type="HOGENOM" id="CLU_3125656_0_0_1"/>
<proteinExistence type="predicted"/>
<sequence>MDSSVGGALNFGDSWKADEMRRSSLSGTGEMLYPQLRFFAVVYFKADLLI</sequence>
<gene>
    <name evidence="1" type="ORF">MYCFIDRAFT_173309</name>
</gene>